<dbReference type="PROSITE" id="PS50043">
    <property type="entry name" value="HTH_LUXR_2"/>
    <property type="match status" value="1"/>
</dbReference>
<reference evidence="6" key="2">
    <citation type="submission" date="2010-01" db="EMBL/GenBank/DDBJ databases">
        <title>The complete genome of Conexibacter woesei DSM 14684.</title>
        <authorList>
            <consortium name="US DOE Joint Genome Institute (JGI-PGF)"/>
            <person name="Lucas S."/>
            <person name="Copeland A."/>
            <person name="Lapidus A."/>
            <person name="Glavina del Rio T."/>
            <person name="Dalin E."/>
            <person name="Tice H."/>
            <person name="Bruce D."/>
            <person name="Goodwin L."/>
            <person name="Pitluck S."/>
            <person name="Kyrpides N."/>
            <person name="Mavromatis K."/>
            <person name="Ivanova N."/>
            <person name="Mikhailova N."/>
            <person name="Chertkov O."/>
            <person name="Brettin T."/>
            <person name="Detter J.C."/>
            <person name="Han C."/>
            <person name="Larimer F."/>
            <person name="Land M."/>
            <person name="Hauser L."/>
            <person name="Markowitz V."/>
            <person name="Cheng J.-F."/>
            <person name="Hugenholtz P."/>
            <person name="Woyke T."/>
            <person name="Wu D."/>
            <person name="Pukall R."/>
            <person name="Steenblock K."/>
            <person name="Schneider S."/>
            <person name="Klenk H.-P."/>
            <person name="Eisen J.A."/>
        </authorList>
    </citation>
    <scope>NUCLEOTIDE SEQUENCE [LARGE SCALE GENOMIC DNA]</scope>
    <source>
        <strain evidence="6">DSM 14684 / CIP 108061 / JCM 11494 / NBRC 100937 / ID131577</strain>
    </source>
</reference>
<evidence type="ECO:0000259" key="4">
    <source>
        <dbReference type="PROSITE" id="PS50043"/>
    </source>
</evidence>
<dbReference type="CDD" id="cd06170">
    <property type="entry name" value="LuxR_C_like"/>
    <property type="match status" value="1"/>
</dbReference>
<evidence type="ECO:0000256" key="1">
    <source>
        <dbReference type="ARBA" id="ARBA00023015"/>
    </source>
</evidence>
<dbReference type="InterPro" id="IPR036388">
    <property type="entry name" value="WH-like_DNA-bd_sf"/>
</dbReference>
<dbReference type="Pfam" id="PF00196">
    <property type="entry name" value="GerE"/>
    <property type="match status" value="1"/>
</dbReference>
<dbReference type="PRINTS" id="PR00038">
    <property type="entry name" value="HTHLUXR"/>
</dbReference>
<dbReference type="eggNOG" id="COG2197">
    <property type="taxonomic scope" value="Bacteria"/>
</dbReference>
<keyword evidence="3" id="KW-0804">Transcription</keyword>
<dbReference type="InterPro" id="IPR000792">
    <property type="entry name" value="Tscrpt_reg_LuxR_C"/>
</dbReference>
<name>D3FEJ7_CONWI</name>
<dbReference type="KEGG" id="cwo:Cwoe_1242"/>
<dbReference type="HOGENOM" id="CLU_000445_103_9_11"/>
<dbReference type="PANTHER" id="PTHR44688:SF16">
    <property type="entry name" value="DNA-BINDING TRANSCRIPTIONAL ACTIVATOR DEVR_DOSR"/>
    <property type="match status" value="1"/>
</dbReference>
<dbReference type="OrthoDB" id="4865864at2"/>
<keyword evidence="2" id="KW-0238">DNA-binding</keyword>
<dbReference type="PANTHER" id="PTHR44688">
    <property type="entry name" value="DNA-BINDING TRANSCRIPTIONAL ACTIVATOR DEVR_DOSR"/>
    <property type="match status" value="1"/>
</dbReference>
<dbReference type="SUPFAM" id="SSF46894">
    <property type="entry name" value="C-terminal effector domain of the bipartite response regulators"/>
    <property type="match status" value="1"/>
</dbReference>
<gene>
    <name evidence="5" type="ordered locus">Cwoe_1242</name>
</gene>
<evidence type="ECO:0000256" key="3">
    <source>
        <dbReference type="ARBA" id="ARBA00023163"/>
    </source>
</evidence>
<feature type="domain" description="HTH luxR-type" evidence="4">
    <location>
        <begin position="13"/>
        <end position="78"/>
    </location>
</feature>
<accession>D3FEJ7</accession>
<dbReference type="PROSITE" id="PS00622">
    <property type="entry name" value="HTH_LUXR_1"/>
    <property type="match status" value="1"/>
</dbReference>
<dbReference type="AlphaFoldDB" id="D3FEJ7"/>
<evidence type="ECO:0000313" key="5">
    <source>
        <dbReference type="EMBL" id="ADB49671.1"/>
    </source>
</evidence>
<dbReference type="STRING" id="469383.Cwoe_1242"/>
<protein>
    <submittedName>
        <fullName evidence="5">Transcriptional regulator, LuxR family</fullName>
    </submittedName>
</protein>
<organism evidence="5 6">
    <name type="scientific">Conexibacter woesei (strain DSM 14684 / CCUG 47730 / CIP 108061 / JCM 11494 / NBRC 100937 / ID131577)</name>
    <dbReference type="NCBI Taxonomy" id="469383"/>
    <lineage>
        <taxon>Bacteria</taxon>
        <taxon>Bacillati</taxon>
        <taxon>Actinomycetota</taxon>
        <taxon>Thermoleophilia</taxon>
        <taxon>Solirubrobacterales</taxon>
        <taxon>Conexibacteraceae</taxon>
        <taxon>Conexibacter</taxon>
    </lineage>
</organism>
<dbReference type="GO" id="GO:0006355">
    <property type="term" value="P:regulation of DNA-templated transcription"/>
    <property type="evidence" value="ECO:0007669"/>
    <property type="project" value="InterPro"/>
</dbReference>
<evidence type="ECO:0000313" key="6">
    <source>
        <dbReference type="Proteomes" id="UP000008229"/>
    </source>
</evidence>
<proteinExistence type="predicted"/>
<dbReference type="Gene3D" id="1.10.10.10">
    <property type="entry name" value="Winged helix-like DNA-binding domain superfamily/Winged helix DNA-binding domain"/>
    <property type="match status" value="1"/>
</dbReference>
<keyword evidence="6" id="KW-1185">Reference proteome</keyword>
<dbReference type="EMBL" id="CP001854">
    <property type="protein sequence ID" value="ADB49671.1"/>
    <property type="molecule type" value="Genomic_DNA"/>
</dbReference>
<sequence>MLRAVDGTRTALPGGRLAALTPRELEVLRLVTKGDRTARIAQQLGITEPTVKRHLTNLYRRLDVTNRVQAATYYVQHAPAG</sequence>
<dbReference type="Proteomes" id="UP000008229">
    <property type="component" value="Chromosome"/>
</dbReference>
<reference evidence="5 6" key="1">
    <citation type="journal article" date="2010" name="Stand. Genomic Sci.">
        <title>Complete genome sequence of Conexibacter woesei type strain (ID131577).</title>
        <authorList>
            <person name="Pukall R."/>
            <person name="Lapidus A."/>
            <person name="Glavina Del Rio T."/>
            <person name="Copeland A."/>
            <person name="Tice H."/>
            <person name="Cheng J.-F."/>
            <person name="Lucas S."/>
            <person name="Chen F."/>
            <person name="Nolan M."/>
            <person name="Bruce D."/>
            <person name="Goodwin L."/>
            <person name="Pitluck S."/>
            <person name="Mavromatis K."/>
            <person name="Ivanova N."/>
            <person name="Ovchinnikova G."/>
            <person name="Pati A."/>
            <person name="Chen A."/>
            <person name="Palaniappan K."/>
            <person name="Land M."/>
            <person name="Hauser L."/>
            <person name="Chang Y.-J."/>
            <person name="Jeffries C.D."/>
            <person name="Chain P."/>
            <person name="Meincke L."/>
            <person name="Sims D."/>
            <person name="Brettin T."/>
            <person name="Detter J.C."/>
            <person name="Rohde M."/>
            <person name="Goeker M."/>
            <person name="Bristow J."/>
            <person name="Eisen J.A."/>
            <person name="Markowitz V."/>
            <person name="Kyrpides N.C."/>
            <person name="Klenk H.-P."/>
            <person name="Hugenholtz P."/>
        </authorList>
    </citation>
    <scope>NUCLEOTIDE SEQUENCE [LARGE SCALE GENOMIC DNA]</scope>
    <source>
        <strain evidence="6">DSM 14684 / CIP 108061 / JCM 11494 / NBRC 100937 / ID131577</strain>
    </source>
</reference>
<dbReference type="SMART" id="SM00421">
    <property type="entry name" value="HTH_LUXR"/>
    <property type="match status" value="1"/>
</dbReference>
<evidence type="ECO:0000256" key="2">
    <source>
        <dbReference type="ARBA" id="ARBA00023125"/>
    </source>
</evidence>
<dbReference type="GO" id="GO:0003677">
    <property type="term" value="F:DNA binding"/>
    <property type="evidence" value="ECO:0007669"/>
    <property type="project" value="UniProtKB-KW"/>
</dbReference>
<dbReference type="InterPro" id="IPR016032">
    <property type="entry name" value="Sig_transdc_resp-reg_C-effctor"/>
</dbReference>
<keyword evidence="1" id="KW-0805">Transcription regulation</keyword>